<sequence>GNFTHQQLVVACYDLWTAGFDTPSTTLRFILHFMVNHPDAQRKAQNEIDERIGKRNIQMEDQKELHYCNAVIMEAQRLANVIALNCTRKLSSAVTMEGYTIPVGTGVIPEFSIVHLDENEFDRPEFFCPERHINERGEFVKDPRITPFSVGKRSCVGEGLARMELFLIFTTFIQHLTFSSASKIPPALNLQIGFTKTPAPFEVIVEIRN</sequence>
<evidence type="ECO:0000256" key="1">
    <source>
        <dbReference type="ARBA" id="ARBA00010617"/>
    </source>
</evidence>
<keyword evidence="5 6" id="KW-0349">Heme</keyword>
<dbReference type="PANTHER" id="PTHR24300">
    <property type="entry name" value="CYTOCHROME P450 508A4-RELATED"/>
    <property type="match status" value="1"/>
</dbReference>
<evidence type="ECO:0000256" key="3">
    <source>
        <dbReference type="ARBA" id="ARBA00023004"/>
    </source>
</evidence>
<dbReference type="EMBL" id="BTSX01000006">
    <property type="protein sequence ID" value="GMT07669.1"/>
    <property type="molecule type" value="Genomic_DNA"/>
</dbReference>
<dbReference type="Gene3D" id="1.10.630.10">
    <property type="entry name" value="Cytochrome P450"/>
    <property type="match status" value="1"/>
</dbReference>
<dbReference type="InterPro" id="IPR036396">
    <property type="entry name" value="Cyt_P450_sf"/>
</dbReference>
<name>A0AAV5UKY3_9BILA</name>
<dbReference type="PRINTS" id="PR00463">
    <property type="entry name" value="EP450I"/>
</dbReference>
<evidence type="ECO:0000256" key="4">
    <source>
        <dbReference type="ARBA" id="ARBA00023033"/>
    </source>
</evidence>
<dbReference type="GO" id="GO:0020037">
    <property type="term" value="F:heme binding"/>
    <property type="evidence" value="ECO:0007669"/>
    <property type="project" value="InterPro"/>
</dbReference>
<evidence type="ECO:0000256" key="5">
    <source>
        <dbReference type="PIRSR" id="PIRSR602401-1"/>
    </source>
</evidence>
<keyword evidence="6" id="KW-0560">Oxidoreductase</keyword>
<dbReference type="PANTHER" id="PTHR24300:SF375">
    <property type="entry name" value="CYTOCHROME P450 FAMILY"/>
    <property type="match status" value="1"/>
</dbReference>
<comment type="cofactor">
    <cofactor evidence="5">
        <name>heme</name>
        <dbReference type="ChEBI" id="CHEBI:30413"/>
    </cofactor>
</comment>
<dbReference type="InterPro" id="IPR017972">
    <property type="entry name" value="Cyt_P450_CS"/>
</dbReference>
<keyword evidence="2 5" id="KW-0479">Metal-binding</keyword>
<proteinExistence type="inferred from homology"/>
<dbReference type="GO" id="GO:0005506">
    <property type="term" value="F:iron ion binding"/>
    <property type="evidence" value="ECO:0007669"/>
    <property type="project" value="InterPro"/>
</dbReference>
<dbReference type="InterPro" id="IPR001128">
    <property type="entry name" value="Cyt_P450"/>
</dbReference>
<dbReference type="GO" id="GO:0006082">
    <property type="term" value="P:organic acid metabolic process"/>
    <property type="evidence" value="ECO:0007669"/>
    <property type="project" value="TreeGrafter"/>
</dbReference>
<dbReference type="PROSITE" id="PS00086">
    <property type="entry name" value="CYTOCHROME_P450"/>
    <property type="match status" value="1"/>
</dbReference>
<comment type="similarity">
    <text evidence="1 6">Belongs to the cytochrome P450 family.</text>
</comment>
<gene>
    <name evidence="7" type="ORF">PENTCL1PPCAC_29843</name>
</gene>
<feature type="non-terminal residue" evidence="7">
    <location>
        <position position="1"/>
    </location>
</feature>
<dbReference type="GO" id="GO:0005737">
    <property type="term" value="C:cytoplasm"/>
    <property type="evidence" value="ECO:0007669"/>
    <property type="project" value="TreeGrafter"/>
</dbReference>
<comment type="caution">
    <text evidence="7">The sequence shown here is derived from an EMBL/GenBank/DDBJ whole genome shotgun (WGS) entry which is preliminary data.</text>
</comment>
<evidence type="ECO:0000256" key="6">
    <source>
        <dbReference type="RuleBase" id="RU000461"/>
    </source>
</evidence>
<dbReference type="Proteomes" id="UP001432027">
    <property type="component" value="Unassembled WGS sequence"/>
</dbReference>
<feature type="binding site" description="axial binding residue" evidence="5">
    <location>
        <position position="155"/>
    </location>
    <ligand>
        <name>heme</name>
        <dbReference type="ChEBI" id="CHEBI:30413"/>
    </ligand>
    <ligandPart>
        <name>Fe</name>
        <dbReference type="ChEBI" id="CHEBI:18248"/>
    </ligandPart>
</feature>
<dbReference type="PRINTS" id="PR00385">
    <property type="entry name" value="P450"/>
</dbReference>
<dbReference type="InterPro" id="IPR050182">
    <property type="entry name" value="Cytochrome_P450_fam2"/>
</dbReference>
<dbReference type="SUPFAM" id="SSF48264">
    <property type="entry name" value="Cytochrome P450"/>
    <property type="match status" value="1"/>
</dbReference>
<dbReference type="Pfam" id="PF00067">
    <property type="entry name" value="p450"/>
    <property type="match status" value="1"/>
</dbReference>
<keyword evidence="8" id="KW-1185">Reference proteome</keyword>
<protein>
    <recommendedName>
        <fullName evidence="9">Cytochrome P450</fullName>
    </recommendedName>
</protein>
<keyword evidence="3 5" id="KW-0408">Iron</keyword>
<dbReference type="GO" id="GO:0006805">
    <property type="term" value="P:xenobiotic metabolic process"/>
    <property type="evidence" value="ECO:0007669"/>
    <property type="project" value="TreeGrafter"/>
</dbReference>
<dbReference type="AlphaFoldDB" id="A0AAV5UKY3"/>
<evidence type="ECO:0000313" key="8">
    <source>
        <dbReference type="Proteomes" id="UP001432027"/>
    </source>
</evidence>
<dbReference type="InterPro" id="IPR002401">
    <property type="entry name" value="Cyt_P450_E_grp-I"/>
</dbReference>
<evidence type="ECO:0008006" key="9">
    <source>
        <dbReference type="Google" id="ProtNLM"/>
    </source>
</evidence>
<reference evidence="7" key="1">
    <citation type="submission" date="2023-10" db="EMBL/GenBank/DDBJ databases">
        <title>Genome assembly of Pristionchus species.</title>
        <authorList>
            <person name="Yoshida K."/>
            <person name="Sommer R.J."/>
        </authorList>
    </citation>
    <scope>NUCLEOTIDE SEQUENCE</scope>
    <source>
        <strain evidence="7">RS0144</strain>
    </source>
</reference>
<dbReference type="GO" id="GO:0016712">
    <property type="term" value="F:oxidoreductase activity, acting on paired donors, with incorporation or reduction of molecular oxygen, reduced flavin or flavoprotein as one donor, and incorporation of one atom of oxygen"/>
    <property type="evidence" value="ECO:0007669"/>
    <property type="project" value="TreeGrafter"/>
</dbReference>
<accession>A0AAV5UKY3</accession>
<organism evidence="7 8">
    <name type="scientific">Pristionchus entomophagus</name>
    <dbReference type="NCBI Taxonomy" id="358040"/>
    <lineage>
        <taxon>Eukaryota</taxon>
        <taxon>Metazoa</taxon>
        <taxon>Ecdysozoa</taxon>
        <taxon>Nematoda</taxon>
        <taxon>Chromadorea</taxon>
        <taxon>Rhabditida</taxon>
        <taxon>Rhabditina</taxon>
        <taxon>Diplogasteromorpha</taxon>
        <taxon>Diplogasteroidea</taxon>
        <taxon>Neodiplogasteridae</taxon>
        <taxon>Pristionchus</taxon>
    </lineage>
</organism>
<evidence type="ECO:0000256" key="2">
    <source>
        <dbReference type="ARBA" id="ARBA00022723"/>
    </source>
</evidence>
<keyword evidence="4 6" id="KW-0503">Monooxygenase</keyword>
<evidence type="ECO:0000313" key="7">
    <source>
        <dbReference type="EMBL" id="GMT07669.1"/>
    </source>
</evidence>